<keyword evidence="1" id="KW-0732">Signal</keyword>
<dbReference type="Proteomes" id="UP000324222">
    <property type="component" value="Unassembled WGS sequence"/>
</dbReference>
<evidence type="ECO:0000256" key="1">
    <source>
        <dbReference type="SAM" id="SignalP"/>
    </source>
</evidence>
<comment type="caution">
    <text evidence="2">The sequence shown here is derived from an EMBL/GenBank/DDBJ whole genome shotgun (WGS) entry which is preliminary data.</text>
</comment>
<dbReference type="EMBL" id="VSRR010000501">
    <property type="protein sequence ID" value="MPC16371.1"/>
    <property type="molecule type" value="Genomic_DNA"/>
</dbReference>
<keyword evidence="3" id="KW-1185">Reference proteome</keyword>
<sequence length="166" mass="15844">MFSLRLDALLLPLHHILAVLGGEGCVGGVGCVGGLGCVGGVGSMRGLGCMGGVRCMGAASGAGLWLVVLASTVLAAGRVSMGLGSVNDSSPSVAGGTVSGLTLLHSVESSEHSLFSPLCSSSTFVSLTGSAVVGGFSSSLTSSCVSLCFSATGLTSTSVACGAALG</sequence>
<feature type="signal peptide" evidence="1">
    <location>
        <begin position="1"/>
        <end position="18"/>
    </location>
</feature>
<reference evidence="2 3" key="1">
    <citation type="submission" date="2019-05" db="EMBL/GenBank/DDBJ databases">
        <title>Another draft genome of Portunus trituberculatus and its Hox gene families provides insights of decapod evolution.</title>
        <authorList>
            <person name="Jeong J.-H."/>
            <person name="Song I."/>
            <person name="Kim S."/>
            <person name="Choi T."/>
            <person name="Kim D."/>
            <person name="Ryu S."/>
            <person name="Kim W."/>
        </authorList>
    </citation>
    <scope>NUCLEOTIDE SEQUENCE [LARGE SCALE GENOMIC DNA]</scope>
    <source>
        <tissue evidence="2">Muscle</tissue>
    </source>
</reference>
<evidence type="ECO:0000313" key="3">
    <source>
        <dbReference type="Proteomes" id="UP000324222"/>
    </source>
</evidence>
<gene>
    <name evidence="2" type="ORF">E2C01_009195</name>
</gene>
<proteinExistence type="predicted"/>
<accession>A0A5B7D4N4</accession>
<name>A0A5B7D4N4_PORTR</name>
<dbReference type="AlphaFoldDB" id="A0A5B7D4N4"/>
<protein>
    <recommendedName>
        <fullName evidence="4">Secreted protein</fullName>
    </recommendedName>
</protein>
<evidence type="ECO:0008006" key="4">
    <source>
        <dbReference type="Google" id="ProtNLM"/>
    </source>
</evidence>
<organism evidence="2 3">
    <name type="scientific">Portunus trituberculatus</name>
    <name type="common">Swimming crab</name>
    <name type="synonym">Neptunus trituberculatus</name>
    <dbReference type="NCBI Taxonomy" id="210409"/>
    <lineage>
        <taxon>Eukaryota</taxon>
        <taxon>Metazoa</taxon>
        <taxon>Ecdysozoa</taxon>
        <taxon>Arthropoda</taxon>
        <taxon>Crustacea</taxon>
        <taxon>Multicrustacea</taxon>
        <taxon>Malacostraca</taxon>
        <taxon>Eumalacostraca</taxon>
        <taxon>Eucarida</taxon>
        <taxon>Decapoda</taxon>
        <taxon>Pleocyemata</taxon>
        <taxon>Brachyura</taxon>
        <taxon>Eubrachyura</taxon>
        <taxon>Portunoidea</taxon>
        <taxon>Portunidae</taxon>
        <taxon>Portuninae</taxon>
        <taxon>Portunus</taxon>
    </lineage>
</organism>
<evidence type="ECO:0000313" key="2">
    <source>
        <dbReference type="EMBL" id="MPC16371.1"/>
    </source>
</evidence>
<feature type="chain" id="PRO_5023057285" description="Secreted protein" evidence="1">
    <location>
        <begin position="19"/>
        <end position="166"/>
    </location>
</feature>